<feature type="region of interest" description="Disordered" evidence="2">
    <location>
        <begin position="213"/>
        <end position="243"/>
    </location>
</feature>
<evidence type="ECO:0000313" key="3">
    <source>
        <dbReference type="Ensembl" id="ENSEEEP00000059652.1"/>
    </source>
</evidence>
<dbReference type="AlphaFoldDB" id="A0AAY5ETD9"/>
<dbReference type="CDD" id="cd20901">
    <property type="entry name" value="CC_AF10"/>
    <property type="match status" value="1"/>
</dbReference>
<accession>A0AAY5ETD9</accession>
<reference evidence="3 4" key="1">
    <citation type="submission" date="2020-05" db="EMBL/GenBank/DDBJ databases">
        <title>Electrophorus electricus (electric eel) genome, fEleEle1, primary haplotype.</title>
        <authorList>
            <person name="Myers G."/>
            <person name="Meyer A."/>
            <person name="Fedrigo O."/>
            <person name="Formenti G."/>
            <person name="Rhie A."/>
            <person name="Tracey A."/>
            <person name="Sims Y."/>
            <person name="Jarvis E.D."/>
        </authorList>
    </citation>
    <scope>NUCLEOTIDE SEQUENCE [LARGE SCALE GENOMIC DNA]</scope>
</reference>
<keyword evidence="1" id="KW-0175">Coiled coil</keyword>
<dbReference type="Ensembl" id="ENSEEET00000062759.1">
    <property type="protein sequence ID" value="ENSEEEP00000059652.1"/>
    <property type="gene ID" value="ENSEEEG00000016739.2"/>
</dbReference>
<feature type="compositionally biased region" description="Low complexity" evidence="2">
    <location>
        <begin position="214"/>
        <end position="239"/>
    </location>
</feature>
<dbReference type="Proteomes" id="UP000314983">
    <property type="component" value="Chromosome 5"/>
</dbReference>
<sequence>GASGHCNIFPSQAQTNSLPGSFNMAQSHMFGNRLNPNSAMATLIAQSENSPADPELGDGALGFPRRGTPPKANLSPRSPLGGLHIRYEPSGPLVHGLGSSVDTLPPVATSIDQLLERQWNEGQQFLLQQGSQGDVLAMLRSLHQLQVENRRLEEQIRTLTMKKERLQLLSAQLSVPFTTATTTATTASPPLYPSNTHRVWECACKRVPPSLQDLLSGGHSSGSSTSSLSTPPSASHSPSQKQLNGLAVPAATPAPAGASLPGMGVSSLAGALQSGHAAVTALNGVIQTSPGLPQNASPLPHPAGNPVSSVATASLPMSGSFSNRCVSMHSRVLSPPLGV</sequence>
<reference evidence="3" key="3">
    <citation type="submission" date="2025-09" db="UniProtKB">
        <authorList>
            <consortium name="Ensembl"/>
        </authorList>
    </citation>
    <scope>IDENTIFICATION</scope>
</reference>
<keyword evidence="4" id="KW-1185">Reference proteome</keyword>
<evidence type="ECO:0000313" key="4">
    <source>
        <dbReference type="Proteomes" id="UP000314983"/>
    </source>
</evidence>
<evidence type="ECO:0000256" key="2">
    <source>
        <dbReference type="SAM" id="MobiDB-lite"/>
    </source>
</evidence>
<protein>
    <submittedName>
        <fullName evidence="3">MLLT10 histone lysine methyltransferase DOT1L cofactor</fullName>
    </submittedName>
</protein>
<dbReference type="GeneTree" id="ENSGT00940000157711"/>
<feature type="region of interest" description="Disordered" evidence="2">
    <location>
        <begin position="292"/>
        <end position="311"/>
    </location>
</feature>
<name>A0AAY5ETD9_ELEEL</name>
<feature type="region of interest" description="Disordered" evidence="2">
    <location>
        <begin position="49"/>
        <end position="79"/>
    </location>
</feature>
<feature type="coiled-coil region" evidence="1">
    <location>
        <begin position="135"/>
        <end position="169"/>
    </location>
</feature>
<dbReference type="InterPro" id="IPR049773">
    <property type="entry name" value="AF10-like_CC"/>
</dbReference>
<evidence type="ECO:0000256" key="1">
    <source>
        <dbReference type="SAM" id="Coils"/>
    </source>
</evidence>
<reference evidence="3" key="2">
    <citation type="submission" date="2025-08" db="UniProtKB">
        <authorList>
            <consortium name="Ensembl"/>
        </authorList>
    </citation>
    <scope>IDENTIFICATION</scope>
</reference>
<organism evidence="3 4">
    <name type="scientific">Electrophorus electricus</name>
    <name type="common">Electric eel</name>
    <name type="synonym">Gymnotus electricus</name>
    <dbReference type="NCBI Taxonomy" id="8005"/>
    <lineage>
        <taxon>Eukaryota</taxon>
        <taxon>Metazoa</taxon>
        <taxon>Chordata</taxon>
        <taxon>Craniata</taxon>
        <taxon>Vertebrata</taxon>
        <taxon>Euteleostomi</taxon>
        <taxon>Actinopterygii</taxon>
        <taxon>Neopterygii</taxon>
        <taxon>Teleostei</taxon>
        <taxon>Ostariophysi</taxon>
        <taxon>Gymnotiformes</taxon>
        <taxon>Gymnotoidei</taxon>
        <taxon>Gymnotidae</taxon>
        <taxon>Electrophorus</taxon>
    </lineage>
</organism>
<proteinExistence type="predicted"/>